<dbReference type="Proteomes" id="UP000554482">
    <property type="component" value="Unassembled WGS sequence"/>
</dbReference>
<dbReference type="EMBL" id="JABWDY010015544">
    <property type="protein sequence ID" value="KAF5196769.1"/>
    <property type="molecule type" value="Genomic_DNA"/>
</dbReference>
<evidence type="ECO:0000313" key="2">
    <source>
        <dbReference type="Proteomes" id="UP000554482"/>
    </source>
</evidence>
<feature type="non-terminal residue" evidence="1">
    <location>
        <position position="1"/>
    </location>
</feature>
<sequence length="77" mass="8681">WTHFSKGPVGELQYSSPYTMAYLLDCLIIDLAKALSFGKALELRNLAIGSIQLAPMSVEINIEWNFDSNIDFPLFEI</sequence>
<proteinExistence type="predicted"/>
<keyword evidence="2" id="KW-1185">Reference proteome</keyword>
<feature type="non-terminal residue" evidence="1">
    <location>
        <position position="77"/>
    </location>
</feature>
<name>A0A7J6WHD1_THATH</name>
<comment type="caution">
    <text evidence="1">The sequence shown here is derived from an EMBL/GenBank/DDBJ whole genome shotgun (WGS) entry which is preliminary data.</text>
</comment>
<reference evidence="1 2" key="1">
    <citation type="submission" date="2020-06" db="EMBL/GenBank/DDBJ databases">
        <title>Transcriptomic and genomic resources for Thalictrum thalictroides and T. hernandezii: Facilitating candidate gene discovery in an emerging model plant lineage.</title>
        <authorList>
            <person name="Arias T."/>
            <person name="Riano-Pachon D.M."/>
            <person name="Di Stilio V.S."/>
        </authorList>
    </citation>
    <scope>NUCLEOTIDE SEQUENCE [LARGE SCALE GENOMIC DNA]</scope>
    <source>
        <strain evidence="2">cv. WT478/WT964</strain>
        <tissue evidence="1">Leaves</tissue>
    </source>
</reference>
<dbReference type="AlphaFoldDB" id="A0A7J6WHD1"/>
<evidence type="ECO:0000313" key="1">
    <source>
        <dbReference type="EMBL" id="KAF5196769.1"/>
    </source>
</evidence>
<gene>
    <name evidence="1" type="ORF">FRX31_013644</name>
</gene>
<protein>
    <submittedName>
        <fullName evidence="1">Uncharacterized protein</fullName>
    </submittedName>
</protein>
<accession>A0A7J6WHD1</accession>
<organism evidence="1 2">
    <name type="scientific">Thalictrum thalictroides</name>
    <name type="common">Rue-anemone</name>
    <name type="synonym">Anemone thalictroides</name>
    <dbReference type="NCBI Taxonomy" id="46969"/>
    <lineage>
        <taxon>Eukaryota</taxon>
        <taxon>Viridiplantae</taxon>
        <taxon>Streptophyta</taxon>
        <taxon>Embryophyta</taxon>
        <taxon>Tracheophyta</taxon>
        <taxon>Spermatophyta</taxon>
        <taxon>Magnoliopsida</taxon>
        <taxon>Ranunculales</taxon>
        <taxon>Ranunculaceae</taxon>
        <taxon>Thalictroideae</taxon>
        <taxon>Thalictrum</taxon>
    </lineage>
</organism>